<dbReference type="InterPro" id="IPR009006">
    <property type="entry name" value="Ala_racemase/Decarboxylase_C"/>
</dbReference>
<dbReference type="FunFam" id="3.20.20.10:FF:000002">
    <property type="entry name" value="Alanine racemase"/>
    <property type="match status" value="1"/>
</dbReference>
<dbReference type="GO" id="GO:0009252">
    <property type="term" value="P:peptidoglycan biosynthetic process"/>
    <property type="evidence" value="ECO:0007669"/>
    <property type="project" value="TreeGrafter"/>
</dbReference>
<comment type="function">
    <text evidence="4">Catalyzes the interconversion of L-alanine and D-alanine. May also act on other amino acids.</text>
</comment>
<dbReference type="PRINTS" id="PR00992">
    <property type="entry name" value="ALARACEMASE"/>
</dbReference>
<feature type="domain" description="Alanine racemase C-terminal" evidence="7">
    <location>
        <begin position="239"/>
        <end position="367"/>
    </location>
</feature>
<evidence type="ECO:0000313" key="8">
    <source>
        <dbReference type="EMBL" id="PIZ15601.1"/>
    </source>
</evidence>
<feature type="active site" description="Proton acceptor; specific for D-alanine" evidence="4">
    <location>
        <position position="34"/>
    </location>
</feature>
<dbReference type="EC" id="5.1.1.1" evidence="4"/>
<dbReference type="Gene3D" id="3.20.20.10">
    <property type="entry name" value="Alanine racemase"/>
    <property type="match status" value="1"/>
</dbReference>
<dbReference type="GO" id="GO:0005829">
    <property type="term" value="C:cytosol"/>
    <property type="evidence" value="ECO:0007669"/>
    <property type="project" value="TreeGrafter"/>
</dbReference>
<organism evidence="8 9">
    <name type="scientific">Candidatus Desantisbacteria bacterium CG_4_10_14_0_8_um_filter_48_22</name>
    <dbReference type="NCBI Taxonomy" id="1974543"/>
    <lineage>
        <taxon>Bacteria</taxon>
        <taxon>Candidatus Desantisiibacteriota</taxon>
    </lineage>
</organism>
<dbReference type="InterPro" id="IPR001608">
    <property type="entry name" value="Ala_racemase_N"/>
</dbReference>
<accession>A0A2M7S7U5</accession>
<dbReference type="InterPro" id="IPR011079">
    <property type="entry name" value="Ala_racemase_C"/>
</dbReference>
<dbReference type="SUPFAM" id="SSF51419">
    <property type="entry name" value="PLP-binding barrel"/>
    <property type="match status" value="1"/>
</dbReference>
<feature type="modified residue" description="N6-(pyridoxal phosphate)lysine" evidence="4 5">
    <location>
        <position position="34"/>
    </location>
</feature>
<evidence type="ECO:0000256" key="5">
    <source>
        <dbReference type="PIRSR" id="PIRSR600821-50"/>
    </source>
</evidence>
<comment type="catalytic activity">
    <reaction evidence="4">
        <text>L-alanine = D-alanine</text>
        <dbReference type="Rhea" id="RHEA:20249"/>
        <dbReference type="ChEBI" id="CHEBI:57416"/>
        <dbReference type="ChEBI" id="CHEBI:57972"/>
        <dbReference type="EC" id="5.1.1.1"/>
    </reaction>
</comment>
<feature type="binding site" evidence="4 6">
    <location>
        <position position="132"/>
    </location>
    <ligand>
        <name>substrate</name>
    </ligand>
</feature>
<dbReference type="InterPro" id="IPR029066">
    <property type="entry name" value="PLP-binding_barrel"/>
</dbReference>
<evidence type="ECO:0000256" key="2">
    <source>
        <dbReference type="ARBA" id="ARBA00022898"/>
    </source>
</evidence>
<dbReference type="PANTHER" id="PTHR30511:SF0">
    <property type="entry name" value="ALANINE RACEMASE, CATABOLIC-RELATED"/>
    <property type="match status" value="1"/>
</dbReference>
<evidence type="ECO:0000256" key="1">
    <source>
        <dbReference type="ARBA" id="ARBA00001933"/>
    </source>
</evidence>
<comment type="pathway">
    <text evidence="4">Amino-acid biosynthesis; D-alanine biosynthesis; D-alanine from L-alanine: step 1/1.</text>
</comment>
<evidence type="ECO:0000256" key="3">
    <source>
        <dbReference type="ARBA" id="ARBA00023235"/>
    </source>
</evidence>
<evidence type="ECO:0000256" key="6">
    <source>
        <dbReference type="PIRSR" id="PIRSR600821-52"/>
    </source>
</evidence>
<feature type="binding site" evidence="4 6">
    <location>
        <position position="308"/>
    </location>
    <ligand>
        <name>substrate</name>
    </ligand>
</feature>
<dbReference type="CDD" id="cd00430">
    <property type="entry name" value="PLPDE_III_AR"/>
    <property type="match status" value="1"/>
</dbReference>
<dbReference type="SMART" id="SM01005">
    <property type="entry name" value="Ala_racemase_C"/>
    <property type="match status" value="1"/>
</dbReference>
<dbReference type="Pfam" id="PF00842">
    <property type="entry name" value="Ala_racemase_C"/>
    <property type="match status" value="1"/>
</dbReference>
<dbReference type="Proteomes" id="UP000229307">
    <property type="component" value="Unassembled WGS sequence"/>
</dbReference>
<dbReference type="HAMAP" id="MF_01201">
    <property type="entry name" value="Ala_racemase"/>
    <property type="match status" value="1"/>
</dbReference>
<dbReference type="NCBIfam" id="TIGR00492">
    <property type="entry name" value="alr"/>
    <property type="match status" value="1"/>
</dbReference>
<evidence type="ECO:0000256" key="4">
    <source>
        <dbReference type="HAMAP-Rule" id="MF_01201"/>
    </source>
</evidence>
<proteinExistence type="inferred from homology"/>
<evidence type="ECO:0000259" key="7">
    <source>
        <dbReference type="SMART" id="SM01005"/>
    </source>
</evidence>
<comment type="cofactor">
    <cofactor evidence="1 4 5">
        <name>pyridoxal 5'-phosphate</name>
        <dbReference type="ChEBI" id="CHEBI:597326"/>
    </cofactor>
</comment>
<dbReference type="InterPro" id="IPR020622">
    <property type="entry name" value="Ala_racemase_pyridoxalP-BS"/>
</dbReference>
<dbReference type="Gene3D" id="2.40.37.10">
    <property type="entry name" value="Lyase, Ornithine Decarboxylase, Chain A, domain 1"/>
    <property type="match status" value="1"/>
</dbReference>
<gene>
    <name evidence="8" type="primary">alr</name>
    <name evidence="8" type="ORF">COY52_09335</name>
</gene>
<keyword evidence="3 4" id="KW-0413">Isomerase</keyword>
<sequence length="368" mass="40529">MLRWVEVDLGSIGSNARYVRRTVGRNVKIIAVVKADAYGHGAVPSGKAMLKNGADMLAVANIDEAEELRRGGIKAAVLILNYTPHERFREVLANRFSQTIFDLKSAKNLSLAARKAGRTAKVHIKVDTGMGRLGVMPEEAVCFARKIAELPNIRIEGIFSHLSSAGDDRKYTKEQYKKFKDILDKLAGQGIRIPLIHISNSIATLAYPGMRLTAVRPGIMLYGISPWGTKRKCAFLKPAMSLKARIVSLKEVGKGASISYGRTFRTKRRSLIAVIPVGYAQGYARNLSNRSSVIIRGKRVPVAGRICMDQSLVDVTGISKIKVGDEVVLFGRQGREEIRAEELAGWYNTIGYEVVTTVGMLVPRIYIK</sequence>
<comment type="similarity">
    <text evidence="4">Belongs to the alanine racemase family.</text>
</comment>
<dbReference type="PROSITE" id="PS00395">
    <property type="entry name" value="ALANINE_RACEMASE"/>
    <property type="match status" value="1"/>
</dbReference>
<feature type="active site" description="Proton acceptor; specific for L-alanine" evidence="4">
    <location>
        <position position="260"/>
    </location>
</feature>
<dbReference type="PANTHER" id="PTHR30511">
    <property type="entry name" value="ALANINE RACEMASE"/>
    <property type="match status" value="1"/>
</dbReference>
<dbReference type="Pfam" id="PF01168">
    <property type="entry name" value="Ala_racemase_N"/>
    <property type="match status" value="1"/>
</dbReference>
<dbReference type="SUPFAM" id="SSF50621">
    <property type="entry name" value="Alanine racemase C-terminal domain-like"/>
    <property type="match status" value="1"/>
</dbReference>
<dbReference type="InterPro" id="IPR000821">
    <property type="entry name" value="Ala_racemase"/>
</dbReference>
<protein>
    <recommendedName>
        <fullName evidence="4">Alanine racemase</fullName>
        <ecNumber evidence="4">5.1.1.1</ecNumber>
    </recommendedName>
</protein>
<comment type="caution">
    <text evidence="8">The sequence shown here is derived from an EMBL/GenBank/DDBJ whole genome shotgun (WGS) entry which is preliminary data.</text>
</comment>
<dbReference type="EMBL" id="PFMR01000251">
    <property type="protein sequence ID" value="PIZ15601.1"/>
    <property type="molecule type" value="Genomic_DNA"/>
</dbReference>
<name>A0A2M7S7U5_9BACT</name>
<dbReference type="GO" id="GO:0030632">
    <property type="term" value="P:D-alanine biosynthetic process"/>
    <property type="evidence" value="ECO:0007669"/>
    <property type="project" value="UniProtKB-UniRule"/>
</dbReference>
<keyword evidence="2 4" id="KW-0663">Pyridoxal phosphate</keyword>
<reference evidence="9" key="1">
    <citation type="submission" date="2017-09" db="EMBL/GenBank/DDBJ databases">
        <title>Depth-based differentiation of microbial function through sediment-hosted aquifers and enrichment of novel symbionts in the deep terrestrial subsurface.</title>
        <authorList>
            <person name="Probst A.J."/>
            <person name="Ladd B."/>
            <person name="Jarett J.K."/>
            <person name="Geller-Mcgrath D.E."/>
            <person name="Sieber C.M.K."/>
            <person name="Emerson J.B."/>
            <person name="Anantharaman K."/>
            <person name="Thomas B.C."/>
            <person name="Malmstrom R."/>
            <person name="Stieglmeier M."/>
            <person name="Klingl A."/>
            <person name="Woyke T."/>
            <person name="Ryan C.M."/>
            <person name="Banfield J.F."/>
        </authorList>
    </citation>
    <scope>NUCLEOTIDE SEQUENCE [LARGE SCALE GENOMIC DNA]</scope>
</reference>
<dbReference type="AlphaFoldDB" id="A0A2M7S7U5"/>
<evidence type="ECO:0000313" key="9">
    <source>
        <dbReference type="Proteomes" id="UP000229307"/>
    </source>
</evidence>
<dbReference type="GO" id="GO:0008784">
    <property type="term" value="F:alanine racemase activity"/>
    <property type="evidence" value="ECO:0007669"/>
    <property type="project" value="UniProtKB-UniRule"/>
</dbReference>
<dbReference type="GO" id="GO:0030170">
    <property type="term" value="F:pyridoxal phosphate binding"/>
    <property type="evidence" value="ECO:0007669"/>
    <property type="project" value="UniProtKB-UniRule"/>
</dbReference>
<dbReference type="UniPathway" id="UPA00042">
    <property type="reaction ID" value="UER00497"/>
</dbReference>